<name>A0AAE9LP56_9GAMM</name>
<proteinExistence type="predicted"/>
<dbReference type="Proteomes" id="UP001056716">
    <property type="component" value="Chromosome"/>
</dbReference>
<evidence type="ECO:0000313" key="2">
    <source>
        <dbReference type="Proteomes" id="UP001056716"/>
    </source>
</evidence>
<dbReference type="EMBL" id="CP098732">
    <property type="protein sequence ID" value="USE82062.1"/>
    <property type="molecule type" value="Genomic_DNA"/>
</dbReference>
<protein>
    <submittedName>
        <fullName evidence="1">Uncharacterized protein</fullName>
    </submittedName>
</protein>
<evidence type="ECO:0000313" key="1">
    <source>
        <dbReference type="EMBL" id="USE82062.1"/>
    </source>
</evidence>
<dbReference type="AlphaFoldDB" id="A0AAE9LP56"/>
<sequence>MSDSITVSRPIEIKDNSVERVAFDLMSKIAEAERVTGKDEGKKNNPREYYLKLYNQCHKVVGWSGVDVKDVL</sequence>
<dbReference type="KEGG" id="atz:M5E07_09535"/>
<keyword evidence="2" id="KW-1185">Reference proteome</keyword>
<dbReference type="RefSeq" id="WP_252218792.1">
    <property type="nucleotide sequence ID" value="NZ_CP098732.1"/>
</dbReference>
<accession>A0AAE9LP56</accession>
<reference evidence="1" key="1">
    <citation type="submission" date="2022-06" db="EMBL/GenBank/DDBJ databases">
        <title>Isolation, identification and characterization of iprodione-degrading strains in Lhasa, Tibet.</title>
        <authorList>
            <person name="Pan H."/>
        </authorList>
    </citation>
    <scope>NUCLEOTIDE SEQUENCE</scope>
    <source>
        <strain evidence="1">Y-23</strain>
    </source>
</reference>
<gene>
    <name evidence="1" type="ORF">M5E07_09535</name>
</gene>
<organism evidence="1 2">
    <name type="scientific">Acinetobacter tibetensis</name>
    <dbReference type="NCBI Taxonomy" id="2943497"/>
    <lineage>
        <taxon>Bacteria</taxon>
        <taxon>Pseudomonadati</taxon>
        <taxon>Pseudomonadota</taxon>
        <taxon>Gammaproteobacteria</taxon>
        <taxon>Moraxellales</taxon>
        <taxon>Moraxellaceae</taxon>
        <taxon>Acinetobacter</taxon>
    </lineage>
</organism>